<gene>
    <name evidence="5" type="ORF">HO133_000206</name>
</gene>
<dbReference type="PRINTS" id="PR00195">
    <property type="entry name" value="DYNAMIN"/>
</dbReference>
<dbReference type="FunFam" id="3.40.50.300:FF:001425">
    <property type="entry name" value="Dynamin GTPase, putative"/>
    <property type="match status" value="1"/>
</dbReference>
<dbReference type="InterPro" id="IPR000375">
    <property type="entry name" value="Dynamin_stalk"/>
</dbReference>
<keyword evidence="1" id="KW-0547">Nucleotide-binding</keyword>
<dbReference type="GO" id="GO:0048312">
    <property type="term" value="P:intracellular distribution of mitochondria"/>
    <property type="evidence" value="ECO:0007669"/>
    <property type="project" value="TreeGrafter"/>
</dbReference>
<evidence type="ECO:0000259" key="4">
    <source>
        <dbReference type="PROSITE" id="PS51718"/>
    </source>
</evidence>
<dbReference type="EMBL" id="JACCJB010000010">
    <property type="protein sequence ID" value="KAF6223364.1"/>
    <property type="molecule type" value="Genomic_DNA"/>
</dbReference>
<dbReference type="InterPro" id="IPR027417">
    <property type="entry name" value="P-loop_NTPase"/>
</dbReference>
<feature type="domain" description="Dynamin-type G" evidence="4">
    <location>
        <begin position="28"/>
        <end position="325"/>
    </location>
</feature>
<dbReference type="GO" id="GO:0016020">
    <property type="term" value="C:membrane"/>
    <property type="evidence" value="ECO:0007669"/>
    <property type="project" value="TreeGrafter"/>
</dbReference>
<feature type="compositionally biased region" description="Polar residues" evidence="3">
    <location>
        <begin position="444"/>
        <end position="467"/>
    </location>
</feature>
<evidence type="ECO:0000256" key="2">
    <source>
        <dbReference type="ARBA" id="ARBA00023134"/>
    </source>
</evidence>
<evidence type="ECO:0000256" key="1">
    <source>
        <dbReference type="ARBA" id="ARBA00022741"/>
    </source>
</evidence>
<dbReference type="InterPro" id="IPR030381">
    <property type="entry name" value="G_DYNAMIN_dom"/>
</dbReference>
<protein>
    <recommendedName>
        <fullName evidence="4">Dynamin-type G domain-containing protein</fullName>
    </recommendedName>
</protein>
<dbReference type="CDD" id="cd08771">
    <property type="entry name" value="DLP_1"/>
    <property type="match status" value="1"/>
</dbReference>
<dbReference type="GO" id="GO:0016559">
    <property type="term" value="P:peroxisome fission"/>
    <property type="evidence" value="ECO:0007669"/>
    <property type="project" value="TreeGrafter"/>
</dbReference>
<dbReference type="PANTHER" id="PTHR11566:SF215">
    <property type="entry name" value="DYNAMIN GTPASE"/>
    <property type="match status" value="1"/>
</dbReference>
<dbReference type="RefSeq" id="XP_037152581.1">
    <property type="nucleotide sequence ID" value="XM_037291146.1"/>
</dbReference>
<dbReference type="GO" id="GO:0005525">
    <property type="term" value="F:GTP binding"/>
    <property type="evidence" value="ECO:0007669"/>
    <property type="project" value="InterPro"/>
</dbReference>
<dbReference type="Gene3D" id="3.40.50.300">
    <property type="entry name" value="P-loop containing nucleotide triphosphate hydrolases"/>
    <property type="match status" value="1"/>
</dbReference>
<dbReference type="SMART" id="SM00053">
    <property type="entry name" value="DYNc"/>
    <property type="match status" value="1"/>
</dbReference>
<feature type="region of interest" description="Disordered" evidence="3">
    <location>
        <begin position="419"/>
        <end position="472"/>
    </location>
</feature>
<accession>A0A8H6CH16</accession>
<sequence length="620" mass="68618">MKNQRANLADPVLLEKIDKFFELGIGEYVALPQLLVVGDQSSGKSSVLEGLTGLPYPRDSGLCTRFVTQITFRRTPAAKIGVSIIPAENASSAYAEKLRLWRKDDLVSLELQTFADILKEVQELMGLGQADSGGNKKTFADDVLRIEICGPDQEHLSVIDVPGIFKKSTPGVTTKADMVMVRNMVTTYMRNPRSVILAVIPANVDIATQEILEMAEELDVKGERTLGVLTKPDLVDKGAEPAVIAIIEGRSHTLNLGWCIVRNPGQQALANSLSDAAANNRHATEKAFFKSEQPWSDVSKDRVGIEALRIRLVEILAEMIKREFPRVKAEISAKLKLCKHQLDALGPSRASRDEQYKFLLELATQFQTITSLALKAHYGGDDVFDTTPTLRLATAIVSRNATFSDDVWQRGHAMAFHKDKDAKENNPSQSPAPFGSPSPFASQVPTTFSSTTAKSTNPMAKAPTSTPHGFGHEFKSVRYEKNHAELEDIMQDDSLIPLPKVFGIKQWLENVYKSSRGFELGTFDASLLPIIWKKQSANWEALALGYVDDIVSLVHSFTVDLLAKICRDPRAGQGLHSVLLDQLTDRYKKSIDHTKFLLAVERSGTPMTMNHYFADNLEKR</sequence>
<dbReference type="InterPro" id="IPR022812">
    <property type="entry name" value="Dynamin"/>
</dbReference>
<evidence type="ECO:0000313" key="5">
    <source>
        <dbReference type="EMBL" id="KAF6223364.1"/>
    </source>
</evidence>
<dbReference type="Proteomes" id="UP000593566">
    <property type="component" value="Unassembled WGS sequence"/>
</dbReference>
<dbReference type="GO" id="GO:0000266">
    <property type="term" value="P:mitochondrial fission"/>
    <property type="evidence" value="ECO:0007669"/>
    <property type="project" value="TreeGrafter"/>
</dbReference>
<dbReference type="InterPro" id="IPR045063">
    <property type="entry name" value="Dynamin_N"/>
</dbReference>
<dbReference type="GO" id="GO:0005874">
    <property type="term" value="C:microtubule"/>
    <property type="evidence" value="ECO:0007669"/>
    <property type="project" value="TreeGrafter"/>
</dbReference>
<dbReference type="Pfam" id="PF01031">
    <property type="entry name" value="Dynamin_M"/>
    <property type="match status" value="1"/>
</dbReference>
<comment type="caution">
    <text evidence="5">The sequence shown here is derived from an EMBL/GenBank/DDBJ whole genome shotgun (WGS) entry which is preliminary data.</text>
</comment>
<keyword evidence="2" id="KW-0342">GTP-binding</keyword>
<dbReference type="SUPFAM" id="SSF52540">
    <property type="entry name" value="P-loop containing nucleoside triphosphate hydrolases"/>
    <property type="match status" value="1"/>
</dbReference>
<evidence type="ECO:0000313" key="6">
    <source>
        <dbReference type="Proteomes" id="UP000593566"/>
    </source>
</evidence>
<dbReference type="GeneID" id="59328625"/>
<dbReference type="GO" id="GO:0005739">
    <property type="term" value="C:mitochondrion"/>
    <property type="evidence" value="ECO:0007669"/>
    <property type="project" value="TreeGrafter"/>
</dbReference>
<proteinExistence type="predicted"/>
<dbReference type="GO" id="GO:0003924">
    <property type="term" value="F:GTPase activity"/>
    <property type="evidence" value="ECO:0007669"/>
    <property type="project" value="InterPro"/>
</dbReference>
<feature type="compositionally biased region" description="Low complexity" evidence="3">
    <location>
        <begin position="427"/>
        <end position="443"/>
    </location>
</feature>
<reference evidence="5 6" key="1">
    <citation type="journal article" date="2020" name="Genomics">
        <title>Complete, high-quality genomes from long-read metagenomic sequencing of two wolf lichen thalli reveals enigmatic genome architecture.</title>
        <authorList>
            <person name="McKenzie S.K."/>
            <person name="Walston R.F."/>
            <person name="Allen J.L."/>
        </authorList>
    </citation>
    <scope>NUCLEOTIDE SEQUENCE [LARGE SCALE GENOMIC DNA]</scope>
    <source>
        <strain evidence="5">WasteWater1</strain>
    </source>
</reference>
<dbReference type="InterPro" id="IPR001401">
    <property type="entry name" value="Dynamin_GTPase"/>
</dbReference>
<dbReference type="AlphaFoldDB" id="A0A8H6CH16"/>
<dbReference type="GO" id="GO:0006897">
    <property type="term" value="P:endocytosis"/>
    <property type="evidence" value="ECO:0007669"/>
    <property type="project" value="TreeGrafter"/>
</dbReference>
<evidence type="ECO:0000256" key="3">
    <source>
        <dbReference type="SAM" id="MobiDB-lite"/>
    </source>
</evidence>
<keyword evidence="6" id="KW-1185">Reference proteome</keyword>
<name>A0A8H6CH16_9LECA</name>
<dbReference type="Pfam" id="PF00350">
    <property type="entry name" value="Dynamin_N"/>
    <property type="match status" value="1"/>
</dbReference>
<organism evidence="5 6">
    <name type="scientific">Letharia lupina</name>
    <dbReference type="NCBI Taxonomy" id="560253"/>
    <lineage>
        <taxon>Eukaryota</taxon>
        <taxon>Fungi</taxon>
        <taxon>Dikarya</taxon>
        <taxon>Ascomycota</taxon>
        <taxon>Pezizomycotina</taxon>
        <taxon>Lecanoromycetes</taxon>
        <taxon>OSLEUM clade</taxon>
        <taxon>Lecanoromycetidae</taxon>
        <taxon>Lecanorales</taxon>
        <taxon>Lecanorineae</taxon>
        <taxon>Parmeliaceae</taxon>
        <taxon>Letharia</taxon>
    </lineage>
</organism>
<dbReference type="PANTHER" id="PTHR11566">
    <property type="entry name" value="DYNAMIN"/>
    <property type="match status" value="1"/>
</dbReference>
<dbReference type="PROSITE" id="PS51718">
    <property type="entry name" value="G_DYNAMIN_2"/>
    <property type="match status" value="1"/>
</dbReference>
<dbReference type="GO" id="GO:0008017">
    <property type="term" value="F:microtubule binding"/>
    <property type="evidence" value="ECO:0007669"/>
    <property type="project" value="TreeGrafter"/>
</dbReference>